<dbReference type="AlphaFoldDB" id="A0A3P8SZC5"/>
<dbReference type="InterPro" id="IPR009716">
    <property type="entry name" value="Ferroportin-1"/>
</dbReference>
<feature type="transmembrane region" description="Helical" evidence="7">
    <location>
        <begin position="432"/>
        <end position="450"/>
    </location>
</feature>
<dbReference type="InterPro" id="IPR036259">
    <property type="entry name" value="MFS_trans_sf"/>
</dbReference>
<evidence type="ECO:0000313" key="9">
    <source>
        <dbReference type="Proteomes" id="UP000265080"/>
    </source>
</evidence>
<feature type="transmembrane region" description="Helical" evidence="7">
    <location>
        <begin position="103"/>
        <end position="131"/>
    </location>
</feature>
<name>A0A3P8SZC5_AMPPE</name>
<evidence type="ECO:0000256" key="2">
    <source>
        <dbReference type="ARBA" id="ARBA00006279"/>
    </source>
</evidence>
<keyword evidence="3 7" id="KW-0813">Transport</keyword>
<feature type="transmembrane region" description="Helical" evidence="7">
    <location>
        <begin position="35"/>
        <end position="56"/>
    </location>
</feature>
<keyword evidence="4 7" id="KW-0812">Transmembrane</keyword>
<feature type="transmembrane region" description="Helical" evidence="7">
    <location>
        <begin position="341"/>
        <end position="361"/>
    </location>
</feature>
<feature type="transmembrane region" description="Helical" evidence="7">
    <location>
        <begin position="307"/>
        <end position="329"/>
    </location>
</feature>
<evidence type="ECO:0000256" key="6">
    <source>
        <dbReference type="ARBA" id="ARBA00023136"/>
    </source>
</evidence>
<keyword evidence="7" id="KW-0406">Ion transport</keyword>
<protein>
    <recommendedName>
        <fullName evidence="7">Solute carrier family 40 member</fullName>
    </recommendedName>
</protein>
<keyword evidence="9" id="KW-1185">Reference proteome</keyword>
<dbReference type="Ensembl" id="ENSAPET00000017898.1">
    <property type="protein sequence ID" value="ENSAPEP00000017402.1"/>
    <property type="gene ID" value="ENSAPEG00000012384.1"/>
</dbReference>
<evidence type="ECO:0000256" key="5">
    <source>
        <dbReference type="ARBA" id="ARBA00022989"/>
    </source>
</evidence>
<dbReference type="GO" id="GO:0005381">
    <property type="term" value="F:iron ion transmembrane transporter activity"/>
    <property type="evidence" value="ECO:0007669"/>
    <property type="project" value="UniProtKB-UniRule"/>
</dbReference>
<dbReference type="GeneTree" id="ENSGT00940000164650"/>
<feature type="transmembrane region" description="Helical" evidence="7">
    <location>
        <begin position="471"/>
        <end position="495"/>
    </location>
</feature>
<dbReference type="CDD" id="cd17480">
    <property type="entry name" value="MFS_SLC40A1_like"/>
    <property type="match status" value="1"/>
</dbReference>
<comment type="function">
    <text evidence="7">May be involved in iron transport and iron homeostasis.</text>
</comment>
<feature type="transmembrane region" description="Helical" evidence="7">
    <location>
        <begin position="501"/>
        <end position="522"/>
    </location>
</feature>
<dbReference type="Pfam" id="PF06963">
    <property type="entry name" value="FPN1"/>
    <property type="match status" value="1"/>
</dbReference>
<keyword evidence="5 7" id="KW-1133">Transmembrane helix</keyword>
<reference evidence="8" key="2">
    <citation type="submission" date="2025-08" db="UniProtKB">
        <authorList>
            <consortium name="Ensembl"/>
        </authorList>
    </citation>
    <scope>IDENTIFICATION</scope>
</reference>
<dbReference type="STRING" id="161767.ENSAPEP00000017402"/>
<evidence type="ECO:0000256" key="7">
    <source>
        <dbReference type="RuleBase" id="RU365065"/>
    </source>
</evidence>
<feature type="transmembrane region" description="Helical" evidence="7">
    <location>
        <begin position="175"/>
        <end position="200"/>
    </location>
</feature>
<reference evidence="8" key="3">
    <citation type="submission" date="2025-09" db="UniProtKB">
        <authorList>
            <consortium name="Ensembl"/>
        </authorList>
    </citation>
    <scope>IDENTIFICATION</scope>
</reference>
<organism evidence="8 9">
    <name type="scientific">Amphiprion percula</name>
    <name type="common">Orange clownfish</name>
    <name type="synonym">Lutjanus percula</name>
    <dbReference type="NCBI Taxonomy" id="161767"/>
    <lineage>
        <taxon>Eukaryota</taxon>
        <taxon>Metazoa</taxon>
        <taxon>Chordata</taxon>
        <taxon>Craniata</taxon>
        <taxon>Vertebrata</taxon>
        <taxon>Euteleostomi</taxon>
        <taxon>Actinopterygii</taxon>
        <taxon>Neopterygii</taxon>
        <taxon>Teleostei</taxon>
        <taxon>Neoteleostei</taxon>
        <taxon>Acanthomorphata</taxon>
        <taxon>Ovalentaria</taxon>
        <taxon>Pomacentridae</taxon>
        <taxon>Amphiprion</taxon>
    </lineage>
</organism>
<comment type="subcellular location">
    <subcellularLocation>
        <location evidence="1 7">Membrane</location>
        <topology evidence="1 7">Multi-pass membrane protein</topology>
    </subcellularLocation>
</comment>
<evidence type="ECO:0000256" key="1">
    <source>
        <dbReference type="ARBA" id="ARBA00004141"/>
    </source>
</evidence>
<dbReference type="PANTHER" id="PTHR11660">
    <property type="entry name" value="SOLUTE CARRIER FAMILY 40 MEMBER"/>
    <property type="match status" value="1"/>
</dbReference>
<dbReference type="PANTHER" id="PTHR11660:SF50">
    <property type="entry name" value="SOLUTE CARRIER FAMILY 40 MEMBER"/>
    <property type="match status" value="1"/>
</dbReference>
<evidence type="ECO:0000256" key="3">
    <source>
        <dbReference type="ARBA" id="ARBA00022448"/>
    </source>
</evidence>
<dbReference type="Proteomes" id="UP000265080">
    <property type="component" value="Chromosome 7"/>
</dbReference>
<dbReference type="Gene3D" id="1.20.1250.20">
    <property type="entry name" value="MFS general substrate transporter like domains"/>
    <property type="match status" value="1"/>
</dbReference>
<evidence type="ECO:0000256" key="4">
    <source>
        <dbReference type="ARBA" id="ARBA00022692"/>
    </source>
</evidence>
<dbReference type="GO" id="GO:0016020">
    <property type="term" value="C:membrane"/>
    <property type="evidence" value="ECO:0007669"/>
    <property type="project" value="UniProtKB-SubCell"/>
</dbReference>
<reference evidence="8 9" key="1">
    <citation type="submission" date="2018-03" db="EMBL/GenBank/DDBJ databases">
        <title>Finding Nemo's genes: A chromosome-scale reference assembly of the genome of the orange clownfish Amphiprion percula.</title>
        <authorList>
            <person name="Lehmann R."/>
        </authorList>
    </citation>
    <scope>NUCLEOTIDE SEQUENCE</scope>
</reference>
<feature type="transmembrane region" description="Helical" evidence="7">
    <location>
        <begin position="6"/>
        <end position="28"/>
    </location>
</feature>
<dbReference type="SUPFAM" id="SSF103473">
    <property type="entry name" value="MFS general substrate transporter"/>
    <property type="match status" value="1"/>
</dbReference>
<feature type="transmembrane region" description="Helical" evidence="7">
    <location>
        <begin position="68"/>
        <end position="91"/>
    </location>
</feature>
<keyword evidence="6 7" id="KW-0472">Membrane</keyword>
<comment type="similarity">
    <text evidence="2 7">Belongs to the ferroportin (FP) (TC 2.A.100) family. SLC40A subfamily.</text>
</comment>
<accession>A0A3P8SZC5</accession>
<sequence length="547" mass="60576">PKFLIYVSGALSMWGDRMWHFAISVFLIELYGHNLLLTAVFGLVVAGSVLLLGALIGDWVDRNPRNKVAHASLFIQNISVTVCSIVLMLVFSYKQRIEQIWDGWLTVVCYTVVIVLADVANLASTALTIAIQRDWIVVITGYNRGHLAGMNATMRRIDQVTNILAPLAVGQVMTLASNVVGCGFILGWNLVSLIVEFFFLSRVYRIVPALSVKPPVVDVDQTYLQRIERRSQGMAESIINLLNLKQFLSFCCCYQIFTHCGTCKDGWRAYYRQPVFLAGMGLAFLYTTVLGFDCITTGYAYTQGISGSLLSLLMGVSAITGLMGTVMFTRLRKTYGLVNTGIISSCLHLGCLLLCVCSVFAPGSPMDLSLLMPYITSNSSAELGGMAGQRQKHTYPLMGGSNQPLLPDRSSIHWTNNTVLFDNVPSGTAPESYISIILLFLGVITARIGLWSFDLTVTQLLQENICESERGVVNGVQSSMNYLMDLLHFIMVISAPQPQHFGILVIISVLFITTGHTMYFLYAHKAKRKRLCQLQKQKMDVDSRSEE</sequence>
<evidence type="ECO:0000313" key="8">
    <source>
        <dbReference type="Ensembl" id="ENSAPEP00000017402.1"/>
    </source>
</evidence>
<feature type="transmembrane region" description="Helical" evidence="7">
    <location>
        <begin position="275"/>
        <end position="301"/>
    </location>
</feature>
<proteinExistence type="inferred from homology"/>